<feature type="transmembrane region" description="Helical" evidence="1">
    <location>
        <begin position="69"/>
        <end position="94"/>
    </location>
</feature>
<keyword evidence="1" id="KW-0812">Transmembrane</keyword>
<feature type="transmembrane region" description="Helical" evidence="1">
    <location>
        <begin position="162"/>
        <end position="179"/>
    </location>
</feature>
<evidence type="ECO:0000256" key="1">
    <source>
        <dbReference type="SAM" id="Phobius"/>
    </source>
</evidence>
<dbReference type="Pfam" id="PF01889">
    <property type="entry name" value="DUF63"/>
    <property type="match status" value="1"/>
</dbReference>
<dbReference type="PANTHER" id="PTHR40700">
    <property type="entry name" value="HYPOTHETICAL MEMBRANE PROTEIN, CONSERVED, DUF63 FAMILY"/>
    <property type="match status" value="1"/>
</dbReference>
<sequence length="273" mass="28946">MVLPEGFVLPPWYLLGPTLVILGGVVAFLWSLDPPVTDRTVLAFTPWMMFGSTLHVLHRLEAYPPEIAIMFATPSVYLVSAVVAGLAWIGGILLHAAGLQPTIERFLGITGTGFFVVFAMFAIVTSLEVGTFQPFWPVIATVVAGIVTALAWLALGLWFTDVAATTGVTGAIVVFGHALDGVTTAVGYDVLGAHEEVPLSRLVLETAGGLPTAEYVGAGWLFVLVKVVLALVVLGLFREFVREAPRQARLLLAFIAAVGLGPGVHNVLLFMVG</sequence>
<feature type="transmembrane region" description="Helical" evidence="1">
    <location>
        <begin position="135"/>
        <end position="155"/>
    </location>
</feature>
<feature type="transmembrane region" description="Helical" evidence="1">
    <location>
        <begin position="250"/>
        <end position="272"/>
    </location>
</feature>
<name>A0A2Z2HN98_9EURY</name>
<keyword evidence="1" id="KW-1133">Transmembrane helix</keyword>
<organism evidence="2 3">
    <name type="scientific">Natrarchaeobaculum aegyptiacum</name>
    <dbReference type="NCBI Taxonomy" id="745377"/>
    <lineage>
        <taxon>Archaea</taxon>
        <taxon>Methanobacteriati</taxon>
        <taxon>Methanobacteriota</taxon>
        <taxon>Stenosarchaea group</taxon>
        <taxon>Halobacteria</taxon>
        <taxon>Halobacteriales</taxon>
        <taxon>Natrialbaceae</taxon>
        <taxon>Natrarchaeobaculum</taxon>
    </lineage>
</organism>
<feature type="transmembrane region" description="Helical" evidence="1">
    <location>
        <begin position="218"/>
        <end position="238"/>
    </location>
</feature>
<dbReference type="InterPro" id="IPR002749">
    <property type="entry name" value="DUF63"/>
</dbReference>
<proteinExistence type="predicted"/>
<gene>
    <name evidence="2" type="ORF">B1756_00185</name>
</gene>
<keyword evidence="3" id="KW-1185">Reference proteome</keyword>
<accession>A0A2Z2HN98</accession>
<dbReference type="EMBL" id="CP019893">
    <property type="protein sequence ID" value="ARS88332.1"/>
    <property type="molecule type" value="Genomic_DNA"/>
</dbReference>
<evidence type="ECO:0000313" key="2">
    <source>
        <dbReference type="EMBL" id="ARS88332.1"/>
    </source>
</evidence>
<feature type="transmembrane region" description="Helical" evidence="1">
    <location>
        <begin position="39"/>
        <end position="57"/>
    </location>
</feature>
<dbReference type="OrthoDB" id="308209at2157"/>
<feature type="transmembrane region" description="Helical" evidence="1">
    <location>
        <begin position="106"/>
        <end position="129"/>
    </location>
</feature>
<dbReference type="GeneID" id="32892450"/>
<dbReference type="KEGG" id="naj:B1756_00185"/>
<evidence type="ECO:0000313" key="3">
    <source>
        <dbReference type="Proteomes" id="UP000250088"/>
    </source>
</evidence>
<protein>
    <submittedName>
        <fullName evidence="2">DUF63 domain-containing protein</fullName>
    </submittedName>
</protein>
<dbReference type="Proteomes" id="UP000250088">
    <property type="component" value="Chromosome"/>
</dbReference>
<feature type="transmembrane region" description="Helical" evidence="1">
    <location>
        <begin position="12"/>
        <end position="32"/>
    </location>
</feature>
<dbReference type="RefSeq" id="WP_086886713.1">
    <property type="nucleotide sequence ID" value="NZ_CP019893.1"/>
</dbReference>
<dbReference type="AlphaFoldDB" id="A0A2Z2HN98"/>
<keyword evidence="1" id="KW-0472">Membrane</keyword>
<dbReference type="PANTHER" id="PTHR40700:SF1">
    <property type="entry name" value="DUF63 DOMAIN-CONTAINING PROTEIN"/>
    <property type="match status" value="1"/>
</dbReference>
<reference evidence="3" key="1">
    <citation type="submission" date="2017-02" db="EMBL/GenBank/DDBJ databases">
        <title>Natronthermophilus aegyptiacus gen. nov.,sp. nov., an aerobic, extremely halophilic alkalithermophilic archaeon isolated from the athalassohaline Wadi An Natrun, Egypt.</title>
        <authorList>
            <person name="Zhao B."/>
        </authorList>
    </citation>
    <scope>NUCLEOTIDE SEQUENCE [LARGE SCALE GENOMIC DNA]</scope>
    <source>
        <strain evidence="3">JW/NM-HA 15</strain>
    </source>
</reference>